<gene>
    <name evidence="6" type="ORF">SAMN04487947_0059</name>
</gene>
<keyword evidence="4" id="KW-0560">Oxidoreductase</keyword>
<organism evidence="6 7">
    <name type="scientific">Halogeometricum rufum</name>
    <dbReference type="NCBI Taxonomy" id="553469"/>
    <lineage>
        <taxon>Archaea</taxon>
        <taxon>Methanobacteriati</taxon>
        <taxon>Methanobacteriota</taxon>
        <taxon>Stenosarchaea group</taxon>
        <taxon>Halobacteria</taxon>
        <taxon>Halobacteriales</taxon>
        <taxon>Haloferacaceae</taxon>
        <taxon>Halogeometricum</taxon>
    </lineage>
</organism>
<evidence type="ECO:0000256" key="4">
    <source>
        <dbReference type="ARBA" id="ARBA00023002"/>
    </source>
</evidence>
<dbReference type="InterPro" id="IPR036188">
    <property type="entry name" value="FAD/NAD-bd_sf"/>
</dbReference>
<proteinExistence type="inferred from homology"/>
<dbReference type="Pfam" id="PF01266">
    <property type="entry name" value="DAO"/>
    <property type="match status" value="1"/>
</dbReference>
<dbReference type="EMBL" id="FOYT01000001">
    <property type="protein sequence ID" value="SFR33782.1"/>
    <property type="molecule type" value="Genomic_DNA"/>
</dbReference>
<dbReference type="SUPFAM" id="SSF51905">
    <property type="entry name" value="FAD/NAD(P)-binding domain"/>
    <property type="match status" value="1"/>
</dbReference>
<dbReference type="PANTHER" id="PTHR13847:SF286">
    <property type="entry name" value="D-AMINO ACID DEHYDROGENASE"/>
    <property type="match status" value="1"/>
</dbReference>
<dbReference type="GO" id="GO:0005737">
    <property type="term" value="C:cytoplasm"/>
    <property type="evidence" value="ECO:0007669"/>
    <property type="project" value="TreeGrafter"/>
</dbReference>
<keyword evidence="3" id="KW-0285">Flavoprotein</keyword>
<dbReference type="PANTHER" id="PTHR13847">
    <property type="entry name" value="SARCOSINE DEHYDROGENASE-RELATED"/>
    <property type="match status" value="1"/>
</dbReference>
<dbReference type="Proteomes" id="UP000198531">
    <property type="component" value="Unassembled WGS sequence"/>
</dbReference>
<dbReference type="RefSeq" id="WP_089803758.1">
    <property type="nucleotide sequence ID" value="NZ_FOYT01000001.1"/>
</dbReference>
<accession>A0A1I6FV04</accession>
<protein>
    <submittedName>
        <fullName evidence="6">D-amino-acid dehydrogenase</fullName>
    </submittedName>
</protein>
<keyword evidence="7" id="KW-1185">Reference proteome</keyword>
<feature type="domain" description="FAD dependent oxidoreductase" evidence="5">
    <location>
        <begin position="7"/>
        <end position="359"/>
    </location>
</feature>
<dbReference type="AlphaFoldDB" id="A0A1I6FV04"/>
<comment type="cofactor">
    <cofactor evidence="1">
        <name>FAD</name>
        <dbReference type="ChEBI" id="CHEBI:57692"/>
    </cofactor>
</comment>
<evidence type="ECO:0000313" key="7">
    <source>
        <dbReference type="Proteomes" id="UP000198531"/>
    </source>
</evidence>
<dbReference type="GO" id="GO:0016491">
    <property type="term" value="F:oxidoreductase activity"/>
    <property type="evidence" value="ECO:0007669"/>
    <property type="project" value="UniProtKB-KW"/>
</dbReference>
<evidence type="ECO:0000256" key="3">
    <source>
        <dbReference type="ARBA" id="ARBA00022630"/>
    </source>
</evidence>
<dbReference type="OrthoDB" id="2001at2157"/>
<comment type="similarity">
    <text evidence="2">Belongs to the DadA oxidoreductase family.</text>
</comment>
<evidence type="ECO:0000259" key="5">
    <source>
        <dbReference type="Pfam" id="PF01266"/>
    </source>
</evidence>
<dbReference type="Gene3D" id="3.30.9.10">
    <property type="entry name" value="D-Amino Acid Oxidase, subunit A, domain 2"/>
    <property type="match status" value="1"/>
</dbReference>
<name>A0A1I6FV04_9EURY</name>
<evidence type="ECO:0000256" key="1">
    <source>
        <dbReference type="ARBA" id="ARBA00001974"/>
    </source>
</evidence>
<dbReference type="SUPFAM" id="SSF54373">
    <property type="entry name" value="FAD-linked reductases, C-terminal domain"/>
    <property type="match status" value="1"/>
</dbReference>
<evidence type="ECO:0000256" key="2">
    <source>
        <dbReference type="ARBA" id="ARBA00009410"/>
    </source>
</evidence>
<reference evidence="7" key="1">
    <citation type="submission" date="2016-10" db="EMBL/GenBank/DDBJ databases">
        <authorList>
            <person name="Varghese N."/>
            <person name="Submissions S."/>
        </authorList>
    </citation>
    <scope>NUCLEOTIDE SEQUENCE [LARGE SCALE GENOMIC DNA]</scope>
    <source>
        <strain evidence="7">CGMCC 1.7736</strain>
    </source>
</reference>
<dbReference type="InterPro" id="IPR006076">
    <property type="entry name" value="FAD-dep_OxRdtase"/>
</dbReference>
<evidence type="ECO:0000313" key="6">
    <source>
        <dbReference type="EMBL" id="SFR33782.1"/>
    </source>
</evidence>
<dbReference type="Gene3D" id="3.50.50.60">
    <property type="entry name" value="FAD/NAD(P)-binding domain"/>
    <property type="match status" value="1"/>
</dbReference>
<dbReference type="STRING" id="553469.SAMN04487947_0059"/>
<sequence length="377" mass="39951">MTDRYEAVVVGGGIVGSSVAYHLARAGVETLLADRRDEGRATDAGAGILSPGTTSRDDETWVEFAVEAVDYYEELVAALEREQDGPHGYTQCDLLTAALNDAEVDAYEAALERVRDRQARLGTPEPGTVHELDPAAAKAAFPPLAEPKRAFRSDDAARVDGREFEGALRRAGRTHGLRTREASVERLSVAADTVRGVVLESGQRIDAANVVVAGGAWSKTFASQLGVEVPVEPQRGQIVHLDVAADTEDWPIVSAFREQYLVPWDDGRVVAGATRETGAGYAPQTTVEGLLEVFEEVVRVAPGLADAAVREERVGLRPLTPDGLPVLGPVPGVSGAYLCTGHGPTGLQLGPYSGKLVADAVRGDGASECERFGVGRF</sequence>